<comment type="caution">
    <text evidence="2">The sequence shown here is derived from an EMBL/GenBank/DDBJ whole genome shotgun (WGS) entry which is preliminary data.</text>
</comment>
<sequence>MIKAITAYHQGQFTSIRKAAKAFRVPKSTLTSRLRGTTSQKNSNIQKRVLNSIEEEVLIQRILDLDARGFSP</sequence>
<dbReference type="OrthoDB" id="3762113at2759"/>
<dbReference type="GO" id="GO:0003677">
    <property type="term" value="F:DNA binding"/>
    <property type="evidence" value="ECO:0007669"/>
    <property type="project" value="InterPro"/>
</dbReference>
<dbReference type="Pfam" id="PF05225">
    <property type="entry name" value="HTH_psq"/>
    <property type="match status" value="1"/>
</dbReference>
<name>A0A9P4Q154_9PEZI</name>
<dbReference type="Proteomes" id="UP000799441">
    <property type="component" value="Unassembled WGS sequence"/>
</dbReference>
<organism evidence="2 3">
    <name type="scientific">Polychaeton citri CBS 116435</name>
    <dbReference type="NCBI Taxonomy" id="1314669"/>
    <lineage>
        <taxon>Eukaryota</taxon>
        <taxon>Fungi</taxon>
        <taxon>Dikarya</taxon>
        <taxon>Ascomycota</taxon>
        <taxon>Pezizomycotina</taxon>
        <taxon>Dothideomycetes</taxon>
        <taxon>Dothideomycetidae</taxon>
        <taxon>Capnodiales</taxon>
        <taxon>Capnodiaceae</taxon>
        <taxon>Polychaeton</taxon>
    </lineage>
</organism>
<dbReference type="InterPro" id="IPR009057">
    <property type="entry name" value="Homeodomain-like_sf"/>
</dbReference>
<reference evidence="2" key="1">
    <citation type="journal article" date="2020" name="Stud. Mycol.">
        <title>101 Dothideomycetes genomes: a test case for predicting lifestyles and emergence of pathogens.</title>
        <authorList>
            <person name="Haridas S."/>
            <person name="Albert R."/>
            <person name="Binder M."/>
            <person name="Bloem J."/>
            <person name="Labutti K."/>
            <person name="Salamov A."/>
            <person name="Andreopoulos B."/>
            <person name="Baker S."/>
            <person name="Barry K."/>
            <person name="Bills G."/>
            <person name="Bluhm B."/>
            <person name="Cannon C."/>
            <person name="Castanera R."/>
            <person name="Culley D."/>
            <person name="Daum C."/>
            <person name="Ezra D."/>
            <person name="Gonzalez J."/>
            <person name="Henrissat B."/>
            <person name="Kuo A."/>
            <person name="Liang C."/>
            <person name="Lipzen A."/>
            <person name="Lutzoni F."/>
            <person name="Magnuson J."/>
            <person name="Mondo S."/>
            <person name="Nolan M."/>
            <person name="Ohm R."/>
            <person name="Pangilinan J."/>
            <person name="Park H.-J."/>
            <person name="Ramirez L."/>
            <person name="Alfaro M."/>
            <person name="Sun H."/>
            <person name="Tritt A."/>
            <person name="Yoshinaga Y."/>
            <person name="Zwiers L.-H."/>
            <person name="Turgeon B."/>
            <person name="Goodwin S."/>
            <person name="Spatafora J."/>
            <person name="Crous P."/>
            <person name="Grigoriev I."/>
        </authorList>
    </citation>
    <scope>NUCLEOTIDE SEQUENCE</scope>
    <source>
        <strain evidence="2">CBS 116435</strain>
    </source>
</reference>
<feature type="domain" description="HTH psq-type" evidence="1">
    <location>
        <begin position="1"/>
        <end position="42"/>
    </location>
</feature>
<protein>
    <recommendedName>
        <fullName evidence="1">HTH psq-type domain-containing protein</fullName>
    </recommendedName>
</protein>
<keyword evidence="3" id="KW-1185">Reference proteome</keyword>
<dbReference type="AlphaFoldDB" id="A0A9P4Q154"/>
<evidence type="ECO:0000259" key="1">
    <source>
        <dbReference type="Pfam" id="PF05225"/>
    </source>
</evidence>
<feature type="non-terminal residue" evidence="2">
    <location>
        <position position="72"/>
    </location>
</feature>
<dbReference type="EMBL" id="MU003868">
    <property type="protein sequence ID" value="KAF2716571.1"/>
    <property type="molecule type" value="Genomic_DNA"/>
</dbReference>
<dbReference type="SUPFAM" id="SSF46689">
    <property type="entry name" value="Homeodomain-like"/>
    <property type="match status" value="1"/>
</dbReference>
<proteinExistence type="predicted"/>
<dbReference type="InterPro" id="IPR007889">
    <property type="entry name" value="HTH_Psq"/>
</dbReference>
<evidence type="ECO:0000313" key="2">
    <source>
        <dbReference type="EMBL" id="KAF2716571.1"/>
    </source>
</evidence>
<evidence type="ECO:0000313" key="3">
    <source>
        <dbReference type="Proteomes" id="UP000799441"/>
    </source>
</evidence>
<accession>A0A9P4Q154</accession>
<dbReference type="Gene3D" id="1.10.10.60">
    <property type="entry name" value="Homeodomain-like"/>
    <property type="match status" value="1"/>
</dbReference>
<gene>
    <name evidence="2" type="ORF">K431DRAFT_198288</name>
</gene>